<feature type="domain" description="FAD-binding PCMH-type" evidence="4">
    <location>
        <begin position="98"/>
        <end position="181"/>
    </location>
</feature>
<feature type="region of interest" description="Disordered" evidence="3">
    <location>
        <begin position="50"/>
        <end position="83"/>
    </location>
</feature>
<accession>Q4TEA6</accession>
<keyword evidence="2" id="KW-0560">Oxidoreductase</keyword>
<dbReference type="InterPro" id="IPR006094">
    <property type="entry name" value="Oxid_FAD_bind_N"/>
</dbReference>
<dbReference type="GO" id="GO:0016491">
    <property type="term" value="F:oxidoreductase activity"/>
    <property type="evidence" value="ECO:0007669"/>
    <property type="project" value="UniProtKB-KW"/>
</dbReference>
<dbReference type="Gene3D" id="3.30.43.10">
    <property type="entry name" value="Uridine Diphospho-n-acetylenolpyruvylglucosamine Reductase, domain 2"/>
    <property type="match status" value="1"/>
</dbReference>
<feature type="non-terminal residue" evidence="5">
    <location>
        <position position="181"/>
    </location>
</feature>
<evidence type="ECO:0000256" key="1">
    <source>
        <dbReference type="ARBA" id="ARBA00001974"/>
    </source>
</evidence>
<protein>
    <submittedName>
        <fullName evidence="5">(spotted green pufferfish) hypothetical protein</fullName>
    </submittedName>
</protein>
<evidence type="ECO:0000259" key="4">
    <source>
        <dbReference type="PROSITE" id="PS51387"/>
    </source>
</evidence>
<organism evidence="5">
    <name type="scientific">Tetraodon nigroviridis</name>
    <name type="common">Spotted green pufferfish</name>
    <name type="synonym">Chelonodon nigroviridis</name>
    <dbReference type="NCBI Taxonomy" id="99883"/>
    <lineage>
        <taxon>Eukaryota</taxon>
        <taxon>Metazoa</taxon>
        <taxon>Chordata</taxon>
        <taxon>Craniata</taxon>
        <taxon>Vertebrata</taxon>
        <taxon>Euteleostomi</taxon>
        <taxon>Actinopterygii</taxon>
        <taxon>Neopterygii</taxon>
        <taxon>Teleostei</taxon>
        <taxon>Neoteleostei</taxon>
        <taxon>Acanthomorphata</taxon>
        <taxon>Eupercaria</taxon>
        <taxon>Tetraodontiformes</taxon>
        <taxon>Tetradontoidea</taxon>
        <taxon>Tetraodontidae</taxon>
        <taxon>Tetraodon</taxon>
    </lineage>
</organism>
<dbReference type="InterPro" id="IPR016167">
    <property type="entry name" value="FAD-bd_PCMH_sub1"/>
</dbReference>
<dbReference type="GO" id="GO:0005739">
    <property type="term" value="C:mitochondrion"/>
    <property type="evidence" value="ECO:0007669"/>
    <property type="project" value="TreeGrafter"/>
</dbReference>
<evidence type="ECO:0000256" key="3">
    <source>
        <dbReference type="SAM" id="MobiDB-lite"/>
    </source>
</evidence>
<dbReference type="PANTHER" id="PTHR43716:SF1">
    <property type="entry name" value="D-2-HYDROXYGLUTARATE DEHYDROGENASE, MITOCHONDRIAL"/>
    <property type="match status" value="1"/>
</dbReference>
<dbReference type="InterPro" id="IPR051264">
    <property type="entry name" value="FAD-oxidored/transferase_4"/>
</dbReference>
<dbReference type="OrthoDB" id="5332616at2759"/>
<dbReference type="KEGG" id="tng:GSTEN00002346G001"/>
<sequence>MAVLQRALKLRAVLVPHRGLCGTFSAGVLTRPPPPSPRCGFQLGSWGQFGLHGEADRPPPPADASRPDSPSPGSVLPGRAVTDPDLLESSNQDWLKSVRGSSELLLRPRTSEEVSQILKYCNHRNLAVNPQGGNTGLVGGSVPVHDEIILSTALMKDIRSFDSVSGILTCQAGCVLEDLSL</sequence>
<reference evidence="5" key="2">
    <citation type="submission" date="2004-02" db="EMBL/GenBank/DDBJ databases">
        <authorList>
            <consortium name="Genoscope"/>
            <consortium name="Whitehead Institute Centre for Genome Research"/>
        </authorList>
    </citation>
    <scope>NUCLEOTIDE SEQUENCE</scope>
</reference>
<dbReference type="EMBL" id="CAAE01005524">
    <property type="protein sequence ID" value="CAF88776.1"/>
    <property type="molecule type" value="Genomic_DNA"/>
</dbReference>
<proteinExistence type="predicted"/>
<feature type="compositionally biased region" description="Low complexity" evidence="3">
    <location>
        <begin position="63"/>
        <end position="72"/>
    </location>
</feature>
<dbReference type="PROSITE" id="PS51387">
    <property type="entry name" value="FAD_PCMH"/>
    <property type="match status" value="1"/>
</dbReference>
<dbReference type="InterPro" id="IPR036318">
    <property type="entry name" value="FAD-bd_PCMH-like_sf"/>
</dbReference>
<dbReference type="GO" id="GO:0071949">
    <property type="term" value="F:FAD binding"/>
    <property type="evidence" value="ECO:0007669"/>
    <property type="project" value="InterPro"/>
</dbReference>
<name>Q4TEA6_TETNG</name>
<gene>
    <name evidence="5" type="ORF">GSTENG00002346001</name>
</gene>
<evidence type="ECO:0000256" key="2">
    <source>
        <dbReference type="ARBA" id="ARBA00023002"/>
    </source>
</evidence>
<dbReference type="Pfam" id="PF01565">
    <property type="entry name" value="FAD_binding_4"/>
    <property type="match status" value="1"/>
</dbReference>
<evidence type="ECO:0000313" key="5">
    <source>
        <dbReference type="EMBL" id="CAF88776.1"/>
    </source>
</evidence>
<dbReference type="InterPro" id="IPR016166">
    <property type="entry name" value="FAD-bd_PCMH"/>
</dbReference>
<reference evidence="5" key="1">
    <citation type="journal article" date="2004" name="Nature">
        <title>Genome duplication in the teleost fish Tetraodon nigroviridis reveals the early vertebrate proto-karyotype.</title>
        <authorList>
            <person name="Jaillon O."/>
            <person name="Aury J.-M."/>
            <person name="Brunet F."/>
            <person name="Petit J.-L."/>
            <person name="Stange-Thomann N."/>
            <person name="Mauceli E."/>
            <person name="Bouneau L."/>
            <person name="Fischer C."/>
            <person name="Ozouf-Costaz C."/>
            <person name="Bernot A."/>
            <person name="Nicaud S."/>
            <person name="Jaffe D."/>
            <person name="Fisher S."/>
            <person name="Lutfalla G."/>
            <person name="Dossat C."/>
            <person name="Segurens B."/>
            <person name="Dasilva C."/>
            <person name="Salanoubat M."/>
            <person name="Levy M."/>
            <person name="Boudet N."/>
            <person name="Castellano S."/>
            <person name="Anthouard V."/>
            <person name="Jubin C."/>
            <person name="Castelli V."/>
            <person name="Katinka M."/>
            <person name="Vacherie B."/>
            <person name="Biemont C."/>
            <person name="Skalli Z."/>
            <person name="Cattolico L."/>
            <person name="Poulain J."/>
            <person name="De Berardinis V."/>
            <person name="Cruaud C."/>
            <person name="Duprat S."/>
            <person name="Brottier P."/>
            <person name="Coutanceau J.-P."/>
            <person name="Gouzy J."/>
            <person name="Parra G."/>
            <person name="Lardier G."/>
            <person name="Chapple C."/>
            <person name="McKernan K.J."/>
            <person name="McEwan P."/>
            <person name="Bosak S."/>
            <person name="Kellis M."/>
            <person name="Volff J.-N."/>
            <person name="Guigo R."/>
            <person name="Zody M.C."/>
            <person name="Mesirov J."/>
            <person name="Lindblad-Toh K."/>
            <person name="Birren B."/>
            <person name="Nusbaum C."/>
            <person name="Kahn D."/>
            <person name="Robinson-Rechavi M."/>
            <person name="Laudet V."/>
            <person name="Schachter V."/>
            <person name="Quetier F."/>
            <person name="Saurin W."/>
            <person name="Scarpelli C."/>
            <person name="Wincker P."/>
            <person name="Lander E.S."/>
            <person name="Weissenbach J."/>
            <person name="Roest Crollius H."/>
        </authorList>
    </citation>
    <scope>NUCLEOTIDE SEQUENCE [LARGE SCALE GENOMIC DNA]</scope>
</reference>
<comment type="caution">
    <text evidence="5">The sequence shown here is derived from an EMBL/GenBank/DDBJ whole genome shotgun (WGS) entry which is preliminary data.</text>
</comment>
<dbReference type="SUPFAM" id="SSF56176">
    <property type="entry name" value="FAD-binding/transporter-associated domain-like"/>
    <property type="match status" value="1"/>
</dbReference>
<dbReference type="PANTHER" id="PTHR43716">
    <property type="entry name" value="D-2-HYDROXYGLUTARATE DEHYDROGENASE, MITOCHONDRIAL"/>
    <property type="match status" value="1"/>
</dbReference>
<dbReference type="AlphaFoldDB" id="Q4TEA6"/>
<dbReference type="FunFam" id="3.30.43.10:FF:000011">
    <property type="entry name" value="D-lactate dehydrogenase (Cytochrome)"/>
    <property type="match status" value="1"/>
</dbReference>
<comment type="cofactor">
    <cofactor evidence="1">
        <name>FAD</name>
        <dbReference type="ChEBI" id="CHEBI:57692"/>
    </cofactor>
</comment>